<dbReference type="EMBL" id="WSZM01000174">
    <property type="protein sequence ID" value="KAF4039486.1"/>
    <property type="molecule type" value="Genomic_DNA"/>
</dbReference>
<evidence type="ECO:0000256" key="4">
    <source>
        <dbReference type="ARBA" id="ARBA00022989"/>
    </source>
</evidence>
<name>A0A833WVU9_PHYIN</name>
<keyword evidence="5 7" id="KW-0472">Membrane</keyword>
<keyword evidence="4 7" id="KW-1133">Transmembrane helix</keyword>
<proteinExistence type="predicted"/>
<evidence type="ECO:0000256" key="1">
    <source>
        <dbReference type="ARBA" id="ARBA00004141"/>
    </source>
</evidence>
<feature type="transmembrane region" description="Helical" evidence="7">
    <location>
        <begin position="387"/>
        <end position="407"/>
    </location>
</feature>
<dbReference type="InterPro" id="IPR005828">
    <property type="entry name" value="MFS_sugar_transport-like"/>
</dbReference>
<gene>
    <name evidence="9" type="ORF">GN244_ATG08317</name>
</gene>
<evidence type="ECO:0000256" key="3">
    <source>
        <dbReference type="ARBA" id="ARBA00022692"/>
    </source>
</evidence>
<feature type="transmembrane region" description="Helical" evidence="7">
    <location>
        <begin position="362"/>
        <end position="380"/>
    </location>
</feature>
<feature type="transmembrane region" description="Helical" evidence="7">
    <location>
        <begin position="89"/>
        <end position="111"/>
    </location>
</feature>
<keyword evidence="2" id="KW-0813">Transport</keyword>
<dbReference type="InterPro" id="IPR005829">
    <property type="entry name" value="Sugar_transporter_CS"/>
</dbReference>
<evidence type="ECO:0000313" key="10">
    <source>
        <dbReference type="Proteomes" id="UP000602510"/>
    </source>
</evidence>
<dbReference type="InterPro" id="IPR020846">
    <property type="entry name" value="MFS_dom"/>
</dbReference>
<feature type="region of interest" description="Disordered" evidence="6">
    <location>
        <begin position="513"/>
        <end position="533"/>
    </location>
</feature>
<dbReference type="InterPro" id="IPR036259">
    <property type="entry name" value="MFS_trans_sf"/>
</dbReference>
<dbReference type="AlphaFoldDB" id="A0A833WVU9"/>
<comment type="subcellular location">
    <subcellularLocation>
        <location evidence="1">Membrane</location>
        <topology evidence="1">Multi-pass membrane protein</topology>
    </subcellularLocation>
</comment>
<dbReference type="SUPFAM" id="SSF103473">
    <property type="entry name" value="MFS general substrate transporter"/>
    <property type="match status" value="1"/>
</dbReference>
<keyword evidence="10" id="KW-1185">Reference proteome</keyword>
<dbReference type="PROSITE" id="PS00217">
    <property type="entry name" value="SUGAR_TRANSPORT_2"/>
    <property type="match status" value="1"/>
</dbReference>
<organism evidence="9 10">
    <name type="scientific">Phytophthora infestans</name>
    <name type="common">Potato late blight agent</name>
    <name type="synonym">Botrytis infestans</name>
    <dbReference type="NCBI Taxonomy" id="4787"/>
    <lineage>
        <taxon>Eukaryota</taxon>
        <taxon>Sar</taxon>
        <taxon>Stramenopiles</taxon>
        <taxon>Oomycota</taxon>
        <taxon>Peronosporomycetes</taxon>
        <taxon>Peronosporales</taxon>
        <taxon>Peronosporaceae</taxon>
        <taxon>Phytophthora</taxon>
    </lineage>
</organism>
<dbReference type="Gene3D" id="1.20.1250.20">
    <property type="entry name" value="MFS general substrate transporter like domains"/>
    <property type="match status" value="1"/>
</dbReference>
<accession>A0A833WVU9</accession>
<dbReference type="Pfam" id="PF00083">
    <property type="entry name" value="Sugar_tr"/>
    <property type="match status" value="1"/>
</dbReference>
<sequence>MGGRMTTNSAAPVRTWGSPDENMVLVDDVKALKQAVHDEMELIGCGFHQHRVVTVLGFGNVADAVEILAIGYILTVYEDSEGEMTPWESSLLTAAVFAGMLAGGLVGGVAGDLYGRKPVLLVTLAINAIAAFLSAFSPNVYWLIFFRAMAGVGVGGVVASLFALCLEHVPVSARGRYVTILCSFWMVGAVLTAGTAWVMLGKYSNGERILELSWRWFAGVVGLPSFTCFLLTLWHVPESPHFLASKGDAQGATAVLQYIHGVHQSGRHIQIKFSNEDVKIARKMEAHTINSTEESDDYNSHTAVCSRESLRVLARLFERPNAGPTLLLMLCGFTLSFGSYGLSTWITKLFKSAGLENPFENAFLFAGANLPGNVVSLYLIDIIGHQRLLSGALFTSAFCALLFAFNVEGSKTIIVLVSCLFNASTTAAWNGFGVLSTENFPQELRTSGISVVNCSNRVAAITSQFVNGFLMGPPPHLEALLLVTTTVMCAGGIASRWIAHGGDDDIDVVCKSESSEDTEADPEGSPSLCGDEGEHAGLIRHDVLLNEKKNVSPKRNIKNGDEAGKKQLVQRAPVERTNVSD</sequence>
<feature type="transmembrane region" description="Helical" evidence="7">
    <location>
        <begin position="212"/>
        <end position="236"/>
    </location>
</feature>
<feature type="domain" description="Major facilitator superfamily (MFS) profile" evidence="8">
    <location>
        <begin position="52"/>
        <end position="503"/>
    </location>
</feature>
<dbReference type="PANTHER" id="PTHR23511">
    <property type="entry name" value="SYNAPTIC VESICLE GLYCOPROTEIN 2"/>
    <property type="match status" value="1"/>
</dbReference>
<dbReference type="PROSITE" id="PS50850">
    <property type="entry name" value="MFS"/>
    <property type="match status" value="1"/>
</dbReference>
<dbReference type="PANTHER" id="PTHR23511:SF34">
    <property type="entry name" value="SYNAPTIC VESICLE GLYCOPROTEIN 2"/>
    <property type="match status" value="1"/>
</dbReference>
<protein>
    <submittedName>
        <fullName evidence="9">Sugar (And other) transporter</fullName>
    </submittedName>
</protein>
<evidence type="ECO:0000256" key="5">
    <source>
        <dbReference type="ARBA" id="ARBA00023136"/>
    </source>
</evidence>
<feature type="transmembrane region" description="Helical" evidence="7">
    <location>
        <begin position="178"/>
        <end position="200"/>
    </location>
</feature>
<evidence type="ECO:0000256" key="6">
    <source>
        <dbReference type="SAM" id="MobiDB-lite"/>
    </source>
</evidence>
<feature type="region of interest" description="Disordered" evidence="6">
    <location>
        <begin position="550"/>
        <end position="581"/>
    </location>
</feature>
<feature type="transmembrane region" description="Helical" evidence="7">
    <location>
        <begin position="118"/>
        <end position="136"/>
    </location>
</feature>
<feature type="transmembrane region" description="Helical" evidence="7">
    <location>
        <begin position="142"/>
        <end position="166"/>
    </location>
</feature>
<dbReference type="GO" id="GO:0022857">
    <property type="term" value="F:transmembrane transporter activity"/>
    <property type="evidence" value="ECO:0007669"/>
    <property type="project" value="InterPro"/>
</dbReference>
<evidence type="ECO:0000313" key="9">
    <source>
        <dbReference type="EMBL" id="KAF4039486.1"/>
    </source>
</evidence>
<evidence type="ECO:0000256" key="2">
    <source>
        <dbReference type="ARBA" id="ARBA00022448"/>
    </source>
</evidence>
<feature type="transmembrane region" description="Helical" evidence="7">
    <location>
        <begin position="325"/>
        <end position="342"/>
    </location>
</feature>
<evidence type="ECO:0000259" key="8">
    <source>
        <dbReference type="PROSITE" id="PS50850"/>
    </source>
</evidence>
<feature type="transmembrane region" description="Helical" evidence="7">
    <location>
        <begin position="413"/>
        <end position="435"/>
    </location>
</feature>
<feature type="transmembrane region" description="Helical" evidence="7">
    <location>
        <begin position="52"/>
        <end position="77"/>
    </location>
</feature>
<dbReference type="GO" id="GO:0016020">
    <property type="term" value="C:membrane"/>
    <property type="evidence" value="ECO:0007669"/>
    <property type="project" value="UniProtKB-SubCell"/>
</dbReference>
<keyword evidence="3 7" id="KW-0812">Transmembrane</keyword>
<reference evidence="9" key="1">
    <citation type="submission" date="2020-04" db="EMBL/GenBank/DDBJ databases">
        <title>Hybrid Assembly of Korean Phytophthora infestans isolates.</title>
        <authorList>
            <person name="Prokchorchik M."/>
            <person name="Lee Y."/>
            <person name="Seo J."/>
            <person name="Cho J.-H."/>
            <person name="Park Y.-E."/>
            <person name="Jang D.-C."/>
            <person name="Im J.-S."/>
            <person name="Choi J.-G."/>
            <person name="Park H.-J."/>
            <person name="Lee G.-B."/>
            <person name="Lee Y.-G."/>
            <person name="Hong S.-Y."/>
            <person name="Cho K."/>
            <person name="Sohn K.H."/>
        </authorList>
    </citation>
    <scope>NUCLEOTIDE SEQUENCE</scope>
    <source>
        <strain evidence="9">KR_1_A1</strain>
    </source>
</reference>
<dbReference type="Proteomes" id="UP000602510">
    <property type="component" value="Unassembled WGS sequence"/>
</dbReference>
<evidence type="ECO:0000256" key="7">
    <source>
        <dbReference type="SAM" id="Phobius"/>
    </source>
</evidence>
<comment type="caution">
    <text evidence="9">The sequence shown here is derived from an EMBL/GenBank/DDBJ whole genome shotgun (WGS) entry which is preliminary data.</text>
</comment>